<name>A0AAD2CXL8_EUPCR</name>
<protein>
    <submittedName>
        <fullName evidence="2">Uncharacterized protein</fullName>
    </submittedName>
</protein>
<dbReference type="AlphaFoldDB" id="A0AAD2CXL8"/>
<sequence>MIRKPSPEWIEYCTTLSDITKKSNREILCTECWMYLNYEQKTKHKNKFPHHKQKVLTPTQFANGDLFYRIALTNNKVIEKEGGIKLIILPSLYDSNIKDGHTNLIEEVCREAHSPPSDTQKGHVTENPSQVNEKFCSCNQFYTRIDEIDSCCSIHRCRAQNLSASLDIMISDIDTSLRQFEIEIASQFSLTSNSYAPLCLSMSCTSQEQFIGDVGMELKENSENSNLHHVRSTEYDGIHSGSMIQNCSPTIGSKKAVVVLQDSDSYPSSNMQGPLNTLPSSRHQTSSEKCQKLPRLNEVCSLLGAF</sequence>
<proteinExistence type="predicted"/>
<keyword evidence="3" id="KW-1185">Reference proteome</keyword>
<gene>
    <name evidence="2" type="ORF">ECRASSUSDP1_LOCUS15244</name>
</gene>
<evidence type="ECO:0000313" key="2">
    <source>
        <dbReference type="EMBL" id="CAI2373895.1"/>
    </source>
</evidence>
<organism evidence="2 3">
    <name type="scientific">Euplotes crassus</name>
    <dbReference type="NCBI Taxonomy" id="5936"/>
    <lineage>
        <taxon>Eukaryota</taxon>
        <taxon>Sar</taxon>
        <taxon>Alveolata</taxon>
        <taxon>Ciliophora</taxon>
        <taxon>Intramacronucleata</taxon>
        <taxon>Spirotrichea</taxon>
        <taxon>Hypotrichia</taxon>
        <taxon>Euplotida</taxon>
        <taxon>Euplotidae</taxon>
        <taxon>Moneuplotes</taxon>
    </lineage>
</organism>
<dbReference type="Proteomes" id="UP001295684">
    <property type="component" value="Unassembled WGS sequence"/>
</dbReference>
<dbReference type="EMBL" id="CAMPGE010015261">
    <property type="protein sequence ID" value="CAI2373895.1"/>
    <property type="molecule type" value="Genomic_DNA"/>
</dbReference>
<reference evidence="2" key="1">
    <citation type="submission" date="2023-07" db="EMBL/GenBank/DDBJ databases">
        <authorList>
            <consortium name="AG Swart"/>
            <person name="Singh M."/>
            <person name="Singh A."/>
            <person name="Seah K."/>
            <person name="Emmerich C."/>
        </authorList>
    </citation>
    <scope>NUCLEOTIDE SEQUENCE</scope>
    <source>
        <strain evidence="2">DP1</strain>
    </source>
</reference>
<feature type="compositionally biased region" description="Polar residues" evidence="1">
    <location>
        <begin position="266"/>
        <end position="284"/>
    </location>
</feature>
<evidence type="ECO:0000313" key="3">
    <source>
        <dbReference type="Proteomes" id="UP001295684"/>
    </source>
</evidence>
<comment type="caution">
    <text evidence="2">The sequence shown here is derived from an EMBL/GenBank/DDBJ whole genome shotgun (WGS) entry which is preliminary data.</text>
</comment>
<accession>A0AAD2CXL8</accession>
<evidence type="ECO:0000256" key="1">
    <source>
        <dbReference type="SAM" id="MobiDB-lite"/>
    </source>
</evidence>
<feature type="region of interest" description="Disordered" evidence="1">
    <location>
        <begin position="266"/>
        <end position="288"/>
    </location>
</feature>